<keyword evidence="2" id="KW-0624">Polysaccharide degradation</keyword>
<keyword evidence="2" id="KW-0119">Carbohydrate metabolism</keyword>
<keyword evidence="1" id="KW-0378">Hydrolase</keyword>
<organism evidence="6 7">
    <name type="scientific">Streptomyces pseudovenezuelae</name>
    <dbReference type="NCBI Taxonomy" id="67350"/>
    <lineage>
        <taxon>Bacteria</taxon>
        <taxon>Bacillati</taxon>
        <taxon>Actinomycetota</taxon>
        <taxon>Actinomycetes</taxon>
        <taxon>Kitasatosporales</taxon>
        <taxon>Streptomycetaceae</taxon>
        <taxon>Streptomyces</taxon>
        <taxon>Streptomyces aurantiacus group</taxon>
    </lineage>
</organism>
<evidence type="ECO:0000256" key="1">
    <source>
        <dbReference type="ARBA" id="ARBA00023295"/>
    </source>
</evidence>
<sequence>MKTVLQATAVVLTTTAGLLTTVAAPSASAATSCNSPVYKRQFFANTTFKGTPKKTDCDSAIDESWSGAPAAGLPKDNFGVRWSVTRDFGSGGPFALVASGLDGIRVYVDGVRKIDLWKNTSKAVSKTVNVAVPKGKHTLRLDYVNWTGAAKVKLTYTPRTSATVDKVRPLTPRDTLVSYDTAGNKAKLSWGKNVEMDLAGYRVYRRLRGSTSWTRLTSTTATSYTDTPPATGAVYYYEVRAYDKAGNESAGTADQLVTSITLTAPFGLASSVTDTTAELSWRAVPGAVKYRVVRTNRGGADQVTDVNWNHFSDDTLDRISTYAYKVAAVDGSGHLSPYTDPVSAHRPPAAPRDLTATADIGAALLSWTVRPEDAWVYTFHVYRSTTLPVDTSGTPVTCTTTYTERADGSRRYSCGDYSADENTTYHYAVTTQDQVAAVSLPSATVTVTTLASDKAPAPVTGLTATATEYGIELDWADNTEPDLARYTVYRGLVLGEEGDEQVCSMSEWAWLSPSTSRYTDVTLPDGQQRCYFVAAVDTTGNSTRWSSGPVYAVPVDELDLTPSVATPEGSPIGLTATATDSGVGLEWNTADSATGYQVYRWNPATGAYEKLATTTDRSYDDTTAARGTTHHYWVTALYADGTESAPGADWAILEP</sequence>
<evidence type="ECO:0000259" key="4">
    <source>
        <dbReference type="PROSITE" id="PS50853"/>
    </source>
</evidence>
<dbReference type="CDD" id="cd00063">
    <property type="entry name" value="FN3"/>
    <property type="match status" value="1"/>
</dbReference>
<accession>A0ABT6LER5</accession>
<dbReference type="InterPro" id="IPR037524">
    <property type="entry name" value="PA14/GLEYA"/>
</dbReference>
<proteinExistence type="predicted"/>
<dbReference type="RefSeq" id="WP_280875833.1">
    <property type="nucleotide sequence ID" value="NZ_JARXVH010000003.1"/>
</dbReference>
<keyword evidence="3" id="KW-0732">Signal</keyword>
<dbReference type="InterPro" id="IPR013783">
    <property type="entry name" value="Ig-like_fold"/>
</dbReference>
<reference evidence="6 7" key="1">
    <citation type="submission" date="2023-04" db="EMBL/GenBank/DDBJ databases">
        <title>Forest soil microbial communities from Buena Vista Peninsula, Colon Province, Panama.</title>
        <authorList>
            <person name="Bouskill N."/>
        </authorList>
    </citation>
    <scope>NUCLEOTIDE SEQUENCE [LARGE SCALE GENOMIC DNA]</scope>
    <source>
        <strain evidence="6 7">GGS1</strain>
    </source>
</reference>
<gene>
    <name evidence="6" type="ORF">M2283_002089</name>
</gene>
<comment type="caution">
    <text evidence="6">The sequence shown here is derived from an EMBL/GenBank/DDBJ whole genome shotgun (WGS) entry which is preliminary data.</text>
</comment>
<keyword evidence="1" id="KW-0326">Glycosidase</keyword>
<dbReference type="EMBL" id="JARXVH010000003">
    <property type="protein sequence ID" value="MDH6214806.1"/>
    <property type="molecule type" value="Genomic_DNA"/>
</dbReference>
<dbReference type="SMART" id="SM00060">
    <property type="entry name" value="FN3"/>
    <property type="match status" value="5"/>
</dbReference>
<dbReference type="SUPFAM" id="SSF49265">
    <property type="entry name" value="Fibronectin type III"/>
    <property type="match status" value="3"/>
</dbReference>
<feature type="domain" description="Fibronectin type-III" evidence="4">
    <location>
        <begin position="347"/>
        <end position="452"/>
    </location>
</feature>
<dbReference type="PROSITE" id="PS51257">
    <property type="entry name" value="PROKAR_LIPOPROTEIN"/>
    <property type="match status" value="1"/>
</dbReference>
<dbReference type="InterPro" id="IPR011658">
    <property type="entry name" value="PA14_dom"/>
</dbReference>
<dbReference type="PROSITE" id="PS50853">
    <property type="entry name" value="FN3"/>
    <property type="match status" value="2"/>
</dbReference>
<evidence type="ECO:0000256" key="2">
    <source>
        <dbReference type="ARBA" id="ARBA00023326"/>
    </source>
</evidence>
<feature type="signal peptide" evidence="3">
    <location>
        <begin position="1"/>
        <end position="29"/>
    </location>
</feature>
<keyword evidence="7" id="KW-1185">Reference proteome</keyword>
<protein>
    <submittedName>
        <fullName evidence="6">Fibronectin type 3 domain-containing protein</fullName>
    </submittedName>
</protein>
<dbReference type="SMART" id="SM00758">
    <property type="entry name" value="PA14"/>
    <property type="match status" value="1"/>
</dbReference>
<feature type="domain" description="PA14" evidence="5">
    <location>
        <begin position="33"/>
        <end position="171"/>
    </location>
</feature>
<dbReference type="Pfam" id="PF07691">
    <property type="entry name" value="PA14"/>
    <property type="match status" value="1"/>
</dbReference>
<evidence type="ECO:0000259" key="5">
    <source>
        <dbReference type="PROSITE" id="PS51820"/>
    </source>
</evidence>
<dbReference type="Proteomes" id="UP001160499">
    <property type="component" value="Unassembled WGS sequence"/>
</dbReference>
<evidence type="ECO:0000313" key="6">
    <source>
        <dbReference type="EMBL" id="MDH6214806.1"/>
    </source>
</evidence>
<dbReference type="InterPro" id="IPR036116">
    <property type="entry name" value="FN3_sf"/>
</dbReference>
<dbReference type="InterPro" id="IPR003961">
    <property type="entry name" value="FN3_dom"/>
</dbReference>
<feature type="chain" id="PRO_5045213063" evidence="3">
    <location>
        <begin position="30"/>
        <end position="655"/>
    </location>
</feature>
<evidence type="ECO:0000256" key="3">
    <source>
        <dbReference type="SAM" id="SignalP"/>
    </source>
</evidence>
<dbReference type="PROSITE" id="PS51820">
    <property type="entry name" value="PA14"/>
    <property type="match status" value="1"/>
</dbReference>
<feature type="domain" description="Fibronectin type-III" evidence="4">
    <location>
        <begin position="171"/>
        <end position="266"/>
    </location>
</feature>
<name>A0ABT6LER5_9ACTN</name>
<dbReference type="Gene3D" id="2.60.40.10">
    <property type="entry name" value="Immunoglobulins"/>
    <property type="match status" value="5"/>
</dbReference>
<evidence type="ECO:0000313" key="7">
    <source>
        <dbReference type="Proteomes" id="UP001160499"/>
    </source>
</evidence>